<protein>
    <submittedName>
        <fullName evidence="1">Uncharacterized protein</fullName>
    </submittedName>
</protein>
<reference evidence="1" key="1">
    <citation type="submission" date="2014-11" db="EMBL/GenBank/DDBJ databases">
        <authorList>
            <person name="Amaro Gonzalez C."/>
        </authorList>
    </citation>
    <scope>NUCLEOTIDE SEQUENCE</scope>
</reference>
<accession>A0A0E9Q4Z1</accession>
<dbReference type="AlphaFoldDB" id="A0A0E9Q4Z1"/>
<evidence type="ECO:0000313" key="1">
    <source>
        <dbReference type="EMBL" id="JAH11956.1"/>
    </source>
</evidence>
<name>A0A0E9Q4Z1_ANGAN</name>
<dbReference type="EMBL" id="GBXM01096621">
    <property type="protein sequence ID" value="JAH11956.1"/>
    <property type="molecule type" value="Transcribed_RNA"/>
</dbReference>
<organism evidence="1">
    <name type="scientific">Anguilla anguilla</name>
    <name type="common">European freshwater eel</name>
    <name type="synonym">Muraena anguilla</name>
    <dbReference type="NCBI Taxonomy" id="7936"/>
    <lineage>
        <taxon>Eukaryota</taxon>
        <taxon>Metazoa</taxon>
        <taxon>Chordata</taxon>
        <taxon>Craniata</taxon>
        <taxon>Vertebrata</taxon>
        <taxon>Euteleostomi</taxon>
        <taxon>Actinopterygii</taxon>
        <taxon>Neopterygii</taxon>
        <taxon>Teleostei</taxon>
        <taxon>Anguilliformes</taxon>
        <taxon>Anguillidae</taxon>
        <taxon>Anguilla</taxon>
    </lineage>
</organism>
<reference evidence="1" key="2">
    <citation type="journal article" date="2015" name="Fish Shellfish Immunol.">
        <title>Early steps in the European eel (Anguilla anguilla)-Vibrio vulnificus interaction in the gills: Role of the RtxA13 toxin.</title>
        <authorList>
            <person name="Callol A."/>
            <person name="Pajuelo D."/>
            <person name="Ebbesson L."/>
            <person name="Teles M."/>
            <person name="MacKenzie S."/>
            <person name="Amaro C."/>
        </authorList>
    </citation>
    <scope>NUCLEOTIDE SEQUENCE</scope>
</reference>
<proteinExistence type="predicted"/>
<sequence>MCQAYISHFRACFPGEYCVTRYSNVESDEVFSSVF</sequence>